<dbReference type="PROSITE" id="PS01124">
    <property type="entry name" value="HTH_ARAC_FAMILY_2"/>
    <property type="match status" value="1"/>
</dbReference>
<sequence length="43" mass="5102">MNCSYFNRSFRKAFGVSPREYRKRIMPDDSSDQAKNKGENKQN</sequence>
<reference evidence="5" key="1">
    <citation type="journal article" date="2021" name="PeerJ">
        <title>Extensive microbial diversity within the chicken gut microbiome revealed by metagenomics and culture.</title>
        <authorList>
            <person name="Gilroy R."/>
            <person name="Ravi A."/>
            <person name="Getino M."/>
            <person name="Pursley I."/>
            <person name="Horton D.L."/>
            <person name="Alikhan N.F."/>
            <person name="Baker D."/>
            <person name="Gharbi K."/>
            <person name="Hall N."/>
            <person name="Watson M."/>
            <person name="Adriaenssens E.M."/>
            <person name="Foster-Nyarko E."/>
            <person name="Jarju S."/>
            <person name="Secka A."/>
            <person name="Antonio M."/>
            <person name="Oren A."/>
            <person name="Chaudhuri R.R."/>
            <person name="La Ragione R."/>
            <person name="Hildebrand F."/>
            <person name="Pallen M.J."/>
        </authorList>
    </citation>
    <scope>NUCLEOTIDE SEQUENCE</scope>
    <source>
        <strain evidence="5">CHK185-5351</strain>
    </source>
</reference>
<dbReference type="Pfam" id="PF00165">
    <property type="entry name" value="HTH_AraC"/>
    <property type="match status" value="1"/>
</dbReference>
<proteinExistence type="predicted"/>
<organism evidence="5 6">
    <name type="scientific">Candidatus Fusicatenibacter intestinigallinarum</name>
    <dbReference type="NCBI Taxonomy" id="2838598"/>
    <lineage>
        <taxon>Bacteria</taxon>
        <taxon>Bacillati</taxon>
        <taxon>Bacillota</taxon>
        <taxon>Clostridia</taxon>
        <taxon>Lachnospirales</taxon>
        <taxon>Lachnospiraceae</taxon>
        <taxon>Fusicatenibacter</taxon>
    </lineage>
</organism>
<evidence type="ECO:0000256" key="2">
    <source>
        <dbReference type="ARBA" id="ARBA00023163"/>
    </source>
</evidence>
<dbReference type="SUPFAM" id="SSF46689">
    <property type="entry name" value="Homeodomain-like"/>
    <property type="match status" value="1"/>
</dbReference>
<dbReference type="InterPro" id="IPR018060">
    <property type="entry name" value="HTH_AraC"/>
</dbReference>
<feature type="region of interest" description="Disordered" evidence="3">
    <location>
        <begin position="21"/>
        <end position="43"/>
    </location>
</feature>
<comment type="caution">
    <text evidence="5">The sequence shown here is derived from an EMBL/GenBank/DDBJ whole genome shotgun (WGS) entry which is preliminary data.</text>
</comment>
<keyword evidence="1" id="KW-0805">Transcription regulation</keyword>
<protein>
    <submittedName>
        <fullName evidence="5">AraC family transcriptional regulator</fullName>
    </submittedName>
</protein>
<evidence type="ECO:0000313" key="6">
    <source>
        <dbReference type="Proteomes" id="UP000823849"/>
    </source>
</evidence>
<evidence type="ECO:0000313" key="5">
    <source>
        <dbReference type="EMBL" id="HJC15147.1"/>
    </source>
</evidence>
<dbReference type="Gene3D" id="1.10.10.60">
    <property type="entry name" value="Homeodomain-like"/>
    <property type="match status" value="1"/>
</dbReference>
<keyword evidence="2" id="KW-0804">Transcription</keyword>
<reference evidence="5" key="2">
    <citation type="submission" date="2021-04" db="EMBL/GenBank/DDBJ databases">
        <authorList>
            <person name="Gilroy R."/>
        </authorList>
    </citation>
    <scope>NUCLEOTIDE SEQUENCE</scope>
    <source>
        <strain evidence="5">CHK185-5351</strain>
    </source>
</reference>
<evidence type="ECO:0000256" key="1">
    <source>
        <dbReference type="ARBA" id="ARBA00023015"/>
    </source>
</evidence>
<dbReference type="InterPro" id="IPR009057">
    <property type="entry name" value="Homeodomain-like_sf"/>
</dbReference>
<name>A0A9D2SMV4_9FIRM</name>
<dbReference type="Proteomes" id="UP000823849">
    <property type="component" value="Unassembled WGS sequence"/>
</dbReference>
<evidence type="ECO:0000256" key="3">
    <source>
        <dbReference type="SAM" id="MobiDB-lite"/>
    </source>
</evidence>
<gene>
    <name evidence="5" type="ORF">H9705_04880</name>
</gene>
<dbReference type="GO" id="GO:0003700">
    <property type="term" value="F:DNA-binding transcription factor activity"/>
    <property type="evidence" value="ECO:0007669"/>
    <property type="project" value="InterPro"/>
</dbReference>
<evidence type="ECO:0000259" key="4">
    <source>
        <dbReference type="PROSITE" id="PS01124"/>
    </source>
</evidence>
<feature type="domain" description="HTH araC/xylS-type" evidence="4">
    <location>
        <begin position="1"/>
        <end position="24"/>
    </location>
</feature>
<dbReference type="EMBL" id="DWWU01000020">
    <property type="protein sequence ID" value="HJC15147.1"/>
    <property type="molecule type" value="Genomic_DNA"/>
</dbReference>
<accession>A0A9D2SMV4</accession>
<dbReference type="AlphaFoldDB" id="A0A9D2SMV4"/>
<dbReference type="GO" id="GO:0043565">
    <property type="term" value="F:sequence-specific DNA binding"/>
    <property type="evidence" value="ECO:0007669"/>
    <property type="project" value="InterPro"/>
</dbReference>